<comment type="caution">
    <text evidence="1">The sequence shown here is derived from an EMBL/GenBank/DDBJ whole genome shotgun (WGS) entry which is preliminary data.</text>
</comment>
<proteinExistence type="predicted"/>
<evidence type="ECO:0000313" key="2">
    <source>
        <dbReference type="Proteomes" id="UP000266841"/>
    </source>
</evidence>
<sequence length="95" mass="11429">MRGSTLSTYLQSFLSLRPKNSPLDYDTAPKYNSGAWNIVDEQRWHYLGEYWDFDIISKIELHISEVFQFSRAVVRRRYGRRKFVLLPLTSPRWTR</sequence>
<dbReference type="Proteomes" id="UP000266841">
    <property type="component" value="Unassembled WGS sequence"/>
</dbReference>
<dbReference type="EMBL" id="AGNL01005914">
    <property type="protein sequence ID" value="EJK72397.1"/>
    <property type="molecule type" value="Genomic_DNA"/>
</dbReference>
<gene>
    <name evidence="1" type="ORF">THAOC_06075</name>
</gene>
<accession>K0TM46</accession>
<protein>
    <submittedName>
        <fullName evidence="1">Uncharacterized protein</fullName>
    </submittedName>
</protein>
<dbReference type="AlphaFoldDB" id="K0TM46"/>
<name>K0TM46_THAOC</name>
<organism evidence="1 2">
    <name type="scientific">Thalassiosira oceanica</name>
    <name type="common">Marine diatom</name>
    <dbReference type="NCBI Taxonomy" id="159749"/>
    <lineage>
        <taxon>Eukaryota</taxon>
        <taxon>Sar</taxon>
        <taxon>Stramenopiles</taxon>
        <taxon>Ochrophyta</taxon>
        <taxon>Bacillariophyta</taxon>
        <taxon>Coscinodiscophyceae</taxon>
        <taxon>Thalassiosirophycidae</taxon>
        <taxon>Thalassiosirales</taxon>
        <taxon>Thalassiosiraceae</taxon>
        <taxon>Thalassiosira</taxon>
    </lineage>
</organism>
<evidence type="ECO:0000313" key="1">
    <source>
        <dbReference type="EMBL" id="EJK72397.1"/>
    </source>
</evidence>
<reference evidence="1 2" key="1">
    <citation type="journal article" date="2012" name="Genome Biol.">
        <title>Genome and low-iron response of an oceanic diatom adapted to chronic iron limitation.</title>
        <authorList>
            <person name="Lommer M."/>
            <person name="Specht M."/>
            <person name="Roy A.S."/>
            <person name="Kraemer L."/>
            <person name="Andreson R."/>
            <person name="Gutowska M.A."/>
            <person name="Wolf J."/>
            <person name="Bergner S.V."/>
            <person name="Schilhabel M.B."/>
            <person name="Klostermeier U.C."/>
            <person name="Beiko R.G."/>
            <person name="Rosenstiel P."/>
            <person name="Hippler M."/>
            <person name="Laroche J."/>
        </authorList>
    </citation>
    <scope>NUCLEOTIDE SEQUENCE [LARGE SCALE GENOMIC DNA]</scope>
    <source>
        <strain evidence="1 2">CCMP1005</strain>
    </source>
</reference>
<keyword evidence="2" id="KW-1185">Reference proteome</keyword>
<feature type="non-terminal residue" evidence="1">
    <location>
        <position position="95"/>
    </location>
</feature>